<evidence type="ECO:0000256" key="1">
    <source>
        <dbReference type="ARBA" id="ARBA00001970"/>
    </source>
</evidence>
<keyword evidence="9 12" id="KW-0472">Membrane</keyword>
<evidence type="ECO:0000313" key="13">
    <source>
        <dbReference type="EMBL" id="USI71898.1"/>
    </source>
</evidence>
<feature type="transmembrane region" description="Helical" evidence="12">
    <location>
        <begin position="302"/>
        <end position="321"/>
    </location>
</feature>
<feature type="binding site" description="axial binding residue" evidence="12">
    <location>
        <position position="276"/>
    </location>
    <ligand>
        <name>heme</name>
        <dbReference type="ChEBI" id="CHEBI:30413"/>
    </ligand>
    <ligandPart>
        <name>Fe</name>
        <dbReference type="ChEBI" id="CHEBI:18248"/>
    </ligandPart>
</feature>
<dbReference type="PANTHER" id="PTHR23289">
    <property type="entry name" value="CYTOCHROME C OXIDASE ASSEMBLY PROTEIN COX15"/>
    <property type="match status" value="1"/>
</dbReference>
<dbReference type="Proteomes" id="UP001056937">
    <property type="component" value="Chromosome 1"/>
</dbReference>
<dbReference type="Pfam" id="PF02628">
    <property type="entry name" value="COX15-CtaA"/>
    <property type="match status" value="1"/>
</dbReference>
<feature type="transmembrane region" description="Helical" evidence="12">
    <location>
        <begin position="278"/>
        <end position="295"/>
    </location>
</feature>
<evidence type="ECO:0000256" key="10">
    <source>
        <dbReference type="ARBA" id="ARBA00044501"/>
    </source>
</evidence>
<feature type="binding site" description="axial binding residue" evidence="12">
    <location>
        <position position="333"/>
    </location>
    <ligand>
        <name>heme</name>
        <dbReference type="ChEBI" id="CHEBI:30413"/>
    </ligand>
    <ligandPart>
        <name>Fe</name>
        <dbReference type="ChEBI" id="CHEBI:18248"/>
    </ligandPart>
</feature>
<comment type="subunit">
    <text evidence="12">Interacts with CtaB.</text>
</comment>
<feature type="transmembrane region" description="Helical" evidence="12">
    <location>
        <begin position="214"/>
        <end position="240"/>
    </location>
</feature>
<dbReference type="EC" id="1.17.99.9" evidence="12"/>
<evidence type="ECO:0000256" key="2">
    <source>
        <dbReference type="ARBA" id="ARBA00004141"/>
    </source>
</evidence>
<keyword evidence="3 12" id="KW-0812">Transmembrane</keyword>
<keyword evidence="12" id="KW-1003">Cell membrane</keyword>
<name>A0ABY4X4T0_9SPHN</name>
<comment type="catalytic activity">
    <reaction evidence="11">
        <text>Fe(II)-heme o + 2 A + H2O = Fe(II)-heme a + 2 AH2</text>
        <dbReference type="Rhea" id="RHEA:63388"/>
        <dbReference type="ChEBI" id="CHEBI:13193"/>
        <dbReference type="ChEBI" id="CHEBI:15377"/>
        <dbReference type="ChEBI" id="CHEBI:17499"/>
        <dbReference type="ChEBI" id="CHEBI:60530"/>
        <dbReference type="ChEBI" id="CHEBI:61715"/>
        <dbReference type="EC" id="1.17.99.9"/>
    </reaction>
    <physiologicalReaction direction="left-to-right" evidence="11">
        <dbReference type="Rhea" id="RHEA:63389"/>
    </physiologicalReaction>
</comment>
<dbReference type="PANTHER" id="PTHR23289:SF2">
    <property type="entry name" value="CYTOCHROME C OXIDASE ASSEMBLY PROTEIN COX15 HOMOLOG"/>
    <property type="match status" value="1"/>
</dbReference>
<comment type="subcellular location">
    <subcellularLocation>
        <location evidence="12">Cell membrane</location>
        <topology evidence="12">Multi-pass membrane protein</topology>
    </subcellularLocation>
    <subcellularLocation>
        <location evidence="2">Membrane</location>
        <topology evidence="2">Multi-pass membrane protein</topology>
    </subcellularLocation>
</comment>
<organism evidence="13 14">
    <name type="scientific">Sphingomonas morindae</name>
    <dbReference type="NCBI Taxonomy" id="1541170"/>
    <lineage>
        <taxon>Bacteria</taxon>
        <taxon>Pseudomonadati</taxon>
        <taxon>Pseudomonadota</taxon>
        <taxon>Alphaproteobacteria</taxon>
        <taxon>Sphingomonadales</taxon>
        <taxon>Sphingomonadaceae</taxon>
        <taxon>Sphingomonas</taxon>
    </lineage>
</organism>
<dbReference type="EMBL" id="CP084930">
    <property type="protein sequence ID" value="USI71898.1"/>
    <property type="molecule type" value="Genomic_DNA"/>
</dbReference>
<dbReference type="InterPro" id="IPR023754">
    <property type="entry name" value="HemeA_Synthase_type2"/>
</dbReference>
<keyword evidence="5 12" id="KW-1133">Transmembrane helix</keyword>
<accession>A0ABY4X4T0</accession>
<evidence type="ECO:0000256" key="5">
    <source>
        <dbReference type="ARBA" id="ARBA00022989"/>
    </source>
</evidence>
<protein>
    <recommendedName>
        <fullName evidence="12">Heme A synthase</fullName>
        <shortName evidence="12">HAS</shortName>
        <ecNumber evidence="12">1.17.99.9</ecNumber>
    </recommendedName>
    <alternativeName>
        <fullName evidence="12">Cytochrome aa3-controlling protein</fullName>
    </alternativeName>
</protein>
<feature type="transmembrane region" description="Helical" evidence="12">
    <location>
        <begin position="141"/>
        <end position="159"/>
    </location>
</feature>
<reference evidence="13" key="1">
    <citation type="journal article" date="2022" name="Toxins">
        <title>Genomic Analysis of Sphingopyxis sp. USTB-05 for Biodegrading Cyanobacterial Hepatotoxins.</title>
        <authorList>
            <person name="Liu C."/>
            <person name="Xu Q."/>
            <person name="Zhao Z."/>
            <person name="Zhang H."/>
            <person name="Liu X."/>
            <person name="Yin C."/>
            <person name="Liu Y."/>
            <person name="Yan H."/>
        </authorList>
    </citation>
    <scope>NUCLEOTIDE SEQUENCE</scope>
    <source>
        <strain evidence="13">NBD5</strain>
    </source>
</reference>
<evidence type="ECO:0000313" key="14">
    <source>
        <dbReference type="Proteomes" id="UP001056937"/>
    </source>
</evidence>
<evidence type="ECO:0000256" key="3">
    <source>
        <dbReference type="ARBA" id="ARBA00022692"/>
    </source>
</evidence>
<keyword evidence="14" id="KW-1185">Reference proteome</keyword>
<gene>
    <name evidence="12" type="primary">ctaA</name>
    <name evidence="13" type="ORF">LHA26_11275</name>
</gene>
<keyword evidence="4 12" id="KW-0479">Metal-binding</keyword>
<evidence type="ECO:0000256" key="12">
    <source>
        <dbReference type="HAMAP-Rule" id="MF_01665"/>
    </source>
</evidence>
<evidence type="ECO:0000256" key="9">
    <source>
        <dbReference type="ARBA" id="ARBA00023136"/>
    </source>
</evidence>
<keyword evidence="8 12" id="KW-0350">Heme biosynthesis</keyword>
<sequence length="360" mass="39114">MASALPRSASRLPLRPAAPRPAPRALARWLFLVAGLVFAMVVVGGITRLTESGLSIVEWKPVSGTLPPLTHQAWEAAFDAYKATPQYQQINRGMSLAAFQQIFFWEYVHRLLGRLIGLVMAAVLLTAWWRRAIPRGFGWRMVAILALGGLQGAIGWWMVKSGLQARTEVSHVRLAVHLVNALFIYAVLIWVALDLRELARDRAAGRARLSGLGLVALLLLFLQITLGAFTAGLRAGYAFASWPLMGDRLFPQGGWDRARSTAANLVNNPIAVQFVHRWWAFVVAVAMMMIAAAARRAGHPRIATALIALVTVQILLGISTLMSGVALPIAVGHQAVATLLLGALVWGVHSTGRNRRLSAV</sequence>
<comment type="cofactor">
    <cofactor evidence="1 12">
        <name>heme b</name>
        <dbReference type="ChEBI" id="CHEBI:60344"/>
    </cofactor>
</comment>
<evidence type="ECO:0000256" key="4">
    <source>
        <dbReference type="ARBA" id="ARBA00022723"/>
    </source>
</evidence>
<comment type="similarity">
    <text evidence="12">Belongs to the COX15/CtaA family. Type 2 subfamily.</text>
</comment>
<feature type="transmembrane region" description="Helical" evidence="12">
    <location>
        <begin position="29"/>
        <end position="49"/>
    </location>
</feature>
<dbReference type="RefSeq" id="WP_252165708.1">
    <property type="nucleotide sequence ID" value="NZ_CP084930.1"/>
</dbReference>
<evidence type="ECO:0000256" key="11">
    <source>
        <dbReference type="ARBA" id="ARBA00048044"/>
    </source>
</evidence>
<feature type="transmembrane region" description="Helical" evidence="12">
    <location>
        <begin position="174"/>
        <end position="193"/>
    </location>
</feature>
<keyword evidence="7 12" id="KW-0408">Iron</keyword>
<comment type="pathway">
    <text evidence="10 12">Porphyrin-containing compound metabolism; heme A biosynthesis; heme A from heme O: step 1/1.</text>
</comment>
<feature type="transmembrane region" description="Helical" evidence="12">
    <location>
        <begin position="327"/>
        <end position="348"/>
    </location>
</feature>
<proteinExistence type="inferred from homology"/>
<dbReference type="InterPro" id="IPR003780">
    <property type="entry name" value="COX15/CtaA_fam"/>
</dbReference>
<evidence type="ECO:0000256" key="8">
    <source>
        <dbReference type="ARBA" id="ARBA00023133"/>
    </source>
</evidence>
<dbReference type="HAMAP" id="MF_01665">
    <property type="entry name" value="HemeA_synth_type2"/>
    <property type="match status" value="1"/>
</dbReference>
<keyword evidence="6 12" id="KW-0560">Oxidoreductase</keyword>
<evidence type="ECO:0000256" key="6">
    <source>
        <dbReference type="ARBA" id="ARBA00023002"/>
    </source>
</evidence>
<comment type="function">
    <text evidence="12">Catalyzes the conversion of heme O to heme A by two successive hydroxylations of the methyl group at C8. The first hydroxylation forms heme I, the second hydroxylation results in an unstable dihydroxymethyl group, which spontaneously dehydrates, resulting in the formyl group of heme A.</text>
</comment>
<feature type="transmembrane region" description="Helical" evidence="12">
    <location>
        <begin position="111"/>
        <end position="129"/>
    </location>
</feature>
<evidence type="ECO:0000256" key="7">
    <source>
        <dbReference type="ARBA" id="ARBA00023004"/>
    </source>
</evidence>